<gene>
    <name evidence="1" type="ORF">I6H47_15870</name>
</gene>
<evidence type="ECO:0000313" key="2">
    <source>
        <dbReference type="Proteomes" id="UP000595374"/>
    </source>
</evidence>
<organism evidence="1 2">
    <name type="scientific">Brevibacterium casei</name>
    <dbReference type="NCBI Taxonomy" id="33889"/>
    <lineage>
        <taxon>Bacteria</taxon>
        <taxon>Bacillati</taxon>
        <taxon>Actinomycetota</taxon>
        <taxon>Actinomycetes</taxon>
        <taxon>Micrococcales</taxon>
        <taxon>Brevibacteriaceae</taxon>
        <taxon>Brevibacterium</taxon>
    </lineage>
</organism>
<protein>
    <submittedName>
        <fullName evidence="1">Uncharacterized protein</fullName>
    </submittedName>
</protein>
<accession>A0A7T4DJB3</accession>
<evidence type="ECO:0000313" key="1">
    <source>
        <dbReference type="EMBL" id="QQB14211.1"/>
    </source>
</evidence>
<dbReference type="AlphaFoldDB" id="A0A7T4DJB3"/>
<dbReference type="Proteomes" id="UP000595374">
    <property type="component" value="Chromosome"/>
</dbReference>
<dbReference type="EMBL" id="CP065989">
    <property type="protein sequence ID" value="QQB14211.1"/>
    <property type="molecule type" value="Genomic_DNA"/>
</dbReference>
<name>A0A7T4DJB3_9MICO</name>
<sequence>MRSQMPDRQRPRARVLAAVCVLALVAAVVAVALVPSGATFARFFDEAGDSSGSTLSSQQIAATTAGVITPDYGDWNWFDRQTNETSLTVTNSSPTSMVATVAIGSVALTGSNTGQASGKARAYVVDRTGAKQQIASSVTTTRTTTQLPEANLSWTLAPGASQKIVVGVESNSTQLLYQRLVGAAGAKFDFRFAVNWSVDGLSSAESAELYPHGALGPNPGDRAACPAGATAAQECRGVAATVKRPVVTVATGSNTTGACSVTDNFDLSHTFSVNTSTLAAYSGLAKTARELQGSNPGNYGSYAPIPDVGSGFTGTSVEVVRQPFELGEGYDLTFTFVIRGTGGAGSHVPGPNGERATQSPVYTLSMKREPLSLFPTCSVSLASL</sequence>
<dbReference type="RefSeq" id="WP_198499319.1">
    <property type="nucleotide sequence ID" value="NZ_CP065989.1"/>
</dbReference>
<reference evidence="1 2" key="1">
    <citation type="submission" date="2020-12" db="EMBL/GenBank/DDBJ databases">
        <title>FDA dAtabase for Regulatory Grade micrObial Sequences (FDA-ARGOS): Supporting development and validation of Infectious Disease Dx tests.</title>
        <authorList>
            <person name="Sproer C."/>
            <person name="Gronow S."/>
            <person name="Severitt S."/>
            <person name="Schroder I."/>
            <person name="Tallon L."/>
            <person name="Sadzewicz L."/>
            <person name="Zhao X."/>
            <person name="Boylan J."/>
            <person name="Ott S."/>
            <person name="Bowen H."/>
            <person name="Vavikolanu K."/>
            <person name="Mehta A."/>
            <person name="Aluvathingal J."/>
            <person name="Nadendla S."/>
            <person name="Lowell S."/>
            <person name="Myers T."/>
            <person name="Yan Y."/>
            <person name="Sichtig H."/>
        </authorList>
    </citation>
    <scope>NUCLEOTIDE SEQUENCE [LARGE SCALE GENOMIC DNA]</scope>
    <source>
        <strain evidence="1 2">FDAARGOS_990</strain>
    </source>
</reference>
<proteinExistence type="predicted"/>